<feature type="compositionally biased region" description="Low complexity" evidence="1">
    <location>
        <begin position="37"/>
        <end position="48"/>
    </location>
</feature>
<organism evidence="2 3">
    <name type="scientific">Aspergillus fijiensis CBS 313.89</name>
    <dbReference type="NCBI Taxonomy" id="1448319"/>
    <lineage>
        <taxon>Eukaryota</taxon>
        <taxon>Fungi</taxon>
        <taxon>Dikarya</taxon>
        <taxon>Ascomycota</taxon>
        <taxon>Pezizomycotina</taxon>
        <taxon>Eurotiomycetes</taxon>
        <taxon>Eurotiomycetidae</taxon>
        <taxon>Eurotiales</taxon>
        <taxon>Aspergillaceae</taxon>
        <taxon>Aspergillus</taxon>
    </lineage>
</organism>
<keyword evidence="3" id="KW-1185">Reference proteome</keyword>
<evidence type="ECO:0000313" key="2">
    <source>
        <dbReference type="EMBL" id="RAK71984.1"/>
    </source>
</evidence>
<proteinExistence type="predicted"/>
<sequence>MCQLRGHSLCTKDFGRLHSSRPGEPGKTNKWRGVVRTASPHHTSSSHPACIYPSIHPSKTQLQCPASIQDPPYPTATSLPTPPSAAQAFSVRHGCSRGGGGGKGYLPRLYLMQMGKLANYSIVADGSWVEP</sequence>
<name>A0A8G1RFL7_9EURO</name>
<protein>
    <submittedName>
        <fullName evidence="2">Uncharacterized protein</fullName>
    </submittedName>
</protein>
<dbReference type="AlphaFoldDB" id="A0A8G1RFL7"/>
<gene>
    <name evidence="2" type="ORF">BO72DRAFT_295039</name>
</gene>
<accession>A0A8G1RFL7</accession>
<dbReference type="GeneID" id="63857729"/>
<feature type="region of interest" description="Disordered" evidence="1">
    <location>
        <begin position="63"/>
        <end position="92"/>
    </location>
</feature>
<evidence type="ECO:0000256" key="1">
    <source>
        <dbReference type="SAM" id="MobiDB-lite"/>
    </source>
</evidence>
<feature type="region of interest" description="Disordered" evidence="1">
    <location>
        <begin position="13"/>
        <end position="48"/>
    </location>
</feature>
<dbReference type="VEuPathDB" id="FungiDB:BO72DRAFT_295039"/>
<dbReference type="Proteomes" id="UP000249789">
    <property type="component" value="Unassembled WGS sequence"/>
</dbReference>
<reference evidence="2 3" key="1">
    <citation type="submission" date="2018-02" db="EMBL/GenBank/DDBJ databases">
        <title>The genomes of Aspergillus section Nigri reveals drivers in fungal speciation.</title>
        <authorList>
            <consortium name="DOE Joint Genome Institute"/>
            <person name="Vesth T.C."/>
            <person name="Nybo J."/>
            <person name="Theobald S."/>
            <person name="Brandl J."/>
            <person name="Frisvad J.C."/>
            <person name="Nielsen K.F."/>
            <person name="Lyhne E.K."/>
            <person name="Kogle M.E."/>
            <person name="Kuo A."/>
            <person name="Riley R."/>
            <person name="Clum A."/>
            <person name="Nolan M."/>
            <person name="Lipzen A."/>
            <person name="Salamov A."/>
            <person name="Henrissat B."/>
            <person name="Wiebenga A."/>
            <person name="De vries R.P."/>
            <person name="Grigoriev I.V."/>
            <person name="Mortensen U.H."/>
            <person name="Andersen M.R."/>
            <person name="Baker S.E."/>
        </authorList>
    </citation>
    <scope>NUCLEOTIDE SEQUENCE [LARGE SCALE GENOMIC DNA]</scope>
    <source>
        <strain evidence="2 3">CBS 313.89</strain>
    </source>
</reference>
<evidence type="ECO:0000313" key="3">
    <source>
        <dbReference type="Proteomes" id="UP000249789"/>
    </source>
</evidence>
<dbReference type="EMBL" id="KZ824705">
    <property type="protein sequence ID" value="RAK71984.1"/>
    <property type="molecule type" value="Genomic_DNA"/>
</dbReference>
<dbReference type="RefSeq" id="XP_040795996.1">
    <property type="nucleotide sequence ID" value="XM_040940396.1"/>
</dbReference>